<gene>
    <name evidence="1" type="ORF">Ga0074812_14251</name>
</gene>
<dbReference type="EMBL" id="FAOZ01000042">
    <property type="protein sequence ID" value="CUU60573.1"/>
    <property type="molecule type" value="Genomic_DNA"/>
</dbReference>
<dbReference type="Proteomes" id="UP000198802">
    <property type="component" value="Unassembled WGS sequence"/>
</dbReference>
<proteinExistence type="predicted"/>
<dbReference type="AlphaFoldDB" id="A0A0S4QYF5"/>
<protein>
    <submittedName>
        <fullName evidence="1">Uncharacterized protein</fullName>
    </submittedName>
</protein>
<evidence type="ECO:0000313" key="2">
    <source>
        <dbReference type="Proteomes" id="UP000198802"/>
    </source>
</evidence>
<keyword evidence="2" id="KW-1185">Reference proteome</keyword>
<name>A0A0S4QYF5_9ACTN</name>
<accession>A0A0S4QYF5</accession>
<reference evidence="2" key="1">
    <citation type="submission" date="2015-11" db="EMBL/GenBank/DDBJ databases">
        <authorList>
            <person name="Varghese N."/>
        </authorList>
    </citation>
    <scope>NUCLEOTIDE SEQUENCE [LARGE SCALE GENOMIC DNA]</scope>
    <source>
        <strain evidence="2">DSM 45899</strain>
    </source>
</reference>
<evidence type="ECO:0000313" key="1">
    <source>
        <dbReference type="EMBL" id="CUU60573.1"/>
    </source>
</evidence>
<sequence>MFLDERSIPISGALRRWVSDISITTLPFHEHERTVVEPPDHSAALALRIFPGRHSDLVIMGPRTRALYHVGEPGPFCVRARIRPGHAAAPWLAFATVLSR</sequence>
<dbReference type="RefSeq" id="WP_091285714.1">
    <property type="nucleotide sequence ID" value="NZ_FAOZ01000042.1"/>
</dbReference>
<organism evidence="1 2">
    <name type="scientific">Parafrankia irregularis</name>
    <dbReference type="NCBI Taxonomy" id="795642"/>
    <lineage>
        <taxon>Bacteria</taxon>
        <taxon>Bacillati</taxon>
        <taxon>Actinomycetota</taxon>
        <taxon>Actinomycetes</taxon>
        <taxon>Frankiales</taxon>
        <taxon>Frankiaceae</taxon>
        <taxon>Parafrankia</taxon>
    </lineage>
</organism>